<dbReference type="InterPro" id="IPR006553">
    <property type="entry name" value="Leu-rich_rpt_Cys-con_subtyp"/>
</dbReference>
<dbReference type="InterPro" id="IPR057207">
    <property type="entry name" value="FBXL15_LRR"/>
</dbReference>
<feature type="domain" description="F-box/LRR-repeat protein 15-like leucin rich repeat" evidence="1">
    <location>
        <begin position="123"/>
        <end position="323"/>
    </location>
</feature>
<dbReference type="PANTHER" id="PTHR13318">
    <property type="entry name" value="PARTNER OF PAIRED, ISOFORM B-RELATED"/>
    <property type="match status" value="1"/>
</dbReference>
<dbReference type="PANTHER" id="PTHR13318:SF246">
    <property type="entry name" value="F-BOX DOMAIN-CONTAINING PROTEIN"/>
    <property type="match status" value="1"/>
</dbReference>
<dbReference type="Proteomes" id="UP000887566">
    <property type="component" value="Unplaced"/>
</dbReference>
<dbReference type="GO" id="GO:0031146">
    <property type="term" value="P:SCF-dependent proteasomal ubiquitin-dependent protein catabolic process"/>
    <property type="evidence" value="ECO:0007669"/>
    <property type="project" value="TreeGrafter"/>
</dbReference>
<dbReference type="AlphaFoldDB" id="A0A914X9B8"/>
<dbReference type="InterPro" id="IPR032675">
    <property type="entry name" value="LRR_dom_sf"/>
</dbReference>
<proteinExistence type="predicted"/>
<dbReference type="GO" id="GO:0019005">
    <property type="term" value="C:SCF ubiquitin ligase complex"/>
    <property type="evidence" value="ECO:0007669"/>
    <property type="project" value="TreeGrafter"/>
</dbReference>
<evidence type="ECO:0000313" key="3">
    <source>
        <dbReference type="WBParaSite" id="PSAMB.scaffold6965size8509.g29381.t1"/>
    </source>
</evidence>
<dbReference type="InterPro" id="IPR001611">
    <property type="entry name" value="Leu-rich_rpt"/>
</dbReference>
<evidence type="ECO:0000313" key="2">
    <source>
        <dbReference type="Proteomes" id="UP000887566"/>
    </source>
</evidence>
<sequence>MKDHRRLSSHTVWEVQIAVAAAGDAPPDRRSCRDFVASRAAVQAASLGFFTGAALLRTIEQEARAQRLTQMKSLFNICLSFVSQQPRLIESLAELPTECKQLLLEWLCSHDLLSDDHSTRLMALPNFGRNLTRLSFYLSEELTDDTLIALANNSHQLEQITIIHCPQVSDVGVLSVTRGQRQLMKLELRSIRKLTSAGLDNVCSPYLTTVDLSGCAQIDSEGIVQLVSINRGIRCLYLNYCKAVDDVALYAIGSYLGENLAVLELDFLPNLSDPPTTLYHLSLSCPNIQTLSLCRYFGNSDNELDQLDEYRIDGLGLRDLDLYGNYFFTLPRIPSTVTSIRLSCCGDEDVNDLIRRLRSQRFLTSIRLQLSCTESDSRSVEVANGFLIALLPNIGSKITRLQISLPRLTDHALLLICESCVNLKHLAFDVKFMSTALLQRYFCGGVKSRASSLRSLKLCRLRVTYRVLFAIARGACSLEEIEMSHIAGVDDRFLSLLADTCPNLRSVNFNGCPWVTDKGMSMLARRCPLREVRIRATAVTDKAVYVLAQFCPDLEWIAHADFSGRPKFSDAALQCLRASCVKRVIC</sequence>
<accession>A0A914X9B8</accession>
<dbReference type="Pfam" id="PF25372">
    <property type="entry name" value="DUF7885"/>
    <property type="match status" value="1"/>
</dbReference>
<evidence type="ECO:0000259" key="1">
    <source>
        <dbReference type="Pfam" id="PF25372"/>
    </source>
</evidence>
<keyword evidence="2" id="KW-1185">Reference proteome</keyword>
<dbReference type="Gene3D" id="3.80.10.10">
    <property type="entry name" value="Ribonuclease Inhibitor"/>
    <property type="match status" value="2"/>
</dbReference>
<dbReference type="WBParaSite" id="PSAMB.scaffold6965size8509.g29381.t1">
    <property type="protein sequence ID" value="PSAMB.scaffold6965size8509.g29381.t1"/>
    <property type="gene ID" value="PSAMB.scaffold6965size8509.g29381"/>
</dbReference>
<reference evidence="3" key="1">
    <citation type="submission" date="2022-11" db="UniProtKB">
        <authorList>
            <consortium name="WormBaseParasite"/>
        </authorList>
    </citation>
    <scope>IDENTIFICATION</scope>
</reference>
<protein>
    <recommendedName>
        <fullName evidence="1">F-box/LRR-repeat protein 15-like leucin rich repeat domain-containing protein</fullName>
    </recommendedName>
</protein>
<name>A0A914X9B8_9BILA</name>
<dbReference type="SMART" id="SM00367">
    <property type="entry name" value="LRR_CC"/>
    <property type="match status" value="7"/>
</dbReference>
<organism evidence="2 3">
    <name type="scientific">Plectus sambesii</name>
    <dbReference type="NCBI Taxonomy" id="2011161"/>
    <lineage>
        <taxon>Eukaryota</taxon>
        <taxon>Metazoa</taxon>
        <taxon>Ecdysozoa</taxon>
        <taxon>Nematoda</taxon>
        <taxon>Chromadorea</taxon>
        <taxon>Plectida</taxon>
        <taxon>Plectina</taxon>
        <taxon>Plectoidea</taxon>
        <taxon>Plectidae</taxon>
        <taxon>Plectus</taxon>
    </lineage>
</organism>
<dbReference type="Pfam" id="PF13516">
    <property type="entry name" value="LRR_6"/>
    <property type="match status" value="1"/>
</dbReference>
<dbReference type="SUPFAM" id="SSF52047">
    <property type="entry name" value="RNI-like"/>
    <property type="match status" value="1"/>
</dbReference>